<protein>
    <submittedName>
        <fullName evidence="1">Uncharacterized protein</fullName>
    </submittedName>
</protein>
<gene>
    <name evidence="1" type="ORF">GS399_09800</name>
</gene>
<dbReference type="RefSeq" id="WP_160844441.1">
    <property type="nucleotide sequence ID" value="NZ_WVHT01000004.1"/>
</dbReference>
<keyword evidence="2" id="KW-1185">Reference proteome</keyword>
<name>A0A7K1YA73_9SPHI</name>
<dbReference type="Proteomes" id="UP000466586">
    <property type="component" value="Unassembled WGS sequence"/>
</dbReference>
<evidence type="ECO:0000313" key="2">
    <source>
        <dbReference type="Proteomes" id="UP000466586"/>
    </source>
</evidence>
<accession>A0A7K1YA73</accession>
<organism evidence="1 2">
    <name type="scientific">Hufsiella arboris</name>
    <dbReference type="NCBI Taxonomy" id="2695275"/>
    <lineage>
        <taxon>Bacteria</taxon>
        <taxon>Pseudomonadati</taxon>
        <taxon>Bacteroidota</taxon>
        <taxon>Sphingobacteriia</taxon>
        <taxon>Sphingobacteriales</taxon>
        <taxon>Sphingobacteriaceae</taxon>
        <taxon>Hufsiella</taxon>
    </lineage>
</organism>
<evidence type="ECO:0000313" key="1">
    <source>
        <dbReference type="EMBL" id="MXV51261.1"/>
    </source>
</evidence>
<comment type="caution">
    <text evidence="1">The sequence shown here is derived from an EMBL/GenBank/DDBJ whole genome shotgun (WGS) entry which is preliminary data.</text>
</comment>
<sequence length="68" mass="7714">MGKIYGIKRLCLVVVCGIILFSFGYLDKPVRKPGTAKSITPKLQSDRKNHFQHARNMHAKDTLLSAWD</sequence>
<dbReference type="AlphaFoldDB" id="A0A7K1YA73"/>
<reference evidence="1 2" key="1">
    <citation type="submission" date="2019-11" db="EMBL/GenBank/DDBJ databases">
        <title>Pedobacter sp. HMF7647 Genome sequencing and assembly.</title>
        <authorList>
            <person name="Kang H."/>
            <person name="Kim H."/>
            <person name="Joh K."/>
        </authorList>
    </citation>
    <scope>NUCLEOTIDE SEQUENCE [LARGE SCALE GENOMIC DNA]</scope>
    <source>
        <strain evidence="1 2">HMF7647</strain>
    </source>
</reference>
<proteinExistence type="predicted"/>
<dbReference type="EMBL" id="WVHT01000004">
    <property type="protein sequence ID" value="MXV51261.1"/>
    <property type="molecule type" value="Genomic_DNA"/>
</dbReference>